<feature type="transmembrane region" description="Helical" evidence="2">
    <location>
        <begin position="395"/>
        <end position="417"/>
    </location>
</feature>
<feature type="transmembrane region" description="Helical" evidence="2">
    <location>
        <begin position="616"/>
        <end position="641"/>
    </location>
</feature>
<dbReference type="GO" id="GO:0005524">
    <property type="term" value="F:ATP binding"/>
    <property type="evidence" value="ECO:0007669"/>
    <property type="project" value="UniProtKB-KW"/>
</dbReference>
<feature type="transmembrane region" description="Helical" evidence="2">
    <location>
        <begin position="692"/>
        <end position="713"/>
    </location>
</feature>
<dbReference type="STRING" id="457427.SSOG_04824"/>
<feature type="transmembrane region" description="Helical" evidence="2">
    <location>
        <begin position="270"/>
        <end position="294"/>
    </location>
</feature>
<keyword evidence="4" id="KW-1185">Reference proteome</keyword>
<evidence type="ECO:0000256" key="2">
    <source>
        <dbReference type="SAM" id="Phobius"/>
    </source>
</evidence>
<dbReference type="EMBL" id="GG657754">
    <property type="protein sequence ID" value="EFL25110.1"/>
    <property type="molecule type" value="Genomic_DNA"/>
</dbReference>
<dbReference type="InterPro" id="IPR046264">
    <property type="entry name" value="DUF6297"/>
</dbReference>
<evidence type="ECO:0000313" key="3">
    <source>
        <dbReference type="EMBL" id="EFL25110.1"/>
    </source>
</evidence>
<feature type="transmembrane region" description="Helical" evidence="2">
    <location>
        <begin position="237"/>
        <end position="258"/>
    </location>
</feature>
<protein>
    <submittedName>
        <fullName evidence="3">ABC transporter, ATP-binding protein</fullName>
    </submittedName>
</protein>
<feature type="transmembrane region" description="Helical" evidence="2">
    <location>
        <begin position="450"/>
        <end position="471"/>
    </location>
</feature>
<dbReference type="Pfam" id="PF19814">
    <property type="entry name" value="DUF6297"/>
    <property type="match status" value="1"/>
</dbReference>
<feature type="compositionally biased region" description="Gly residues" evidence="1">
    <location>
        <begin position="81"/>
        <end position="92"/>
    </location>
</feature>
<keyword evidence="2" id="KW-1133">Transmembrane helix</keyword>
<dbReference type="HOGENOM" id="CLU_371688_0_0_11"/>
<proteinExistence type="predicted"/>
<keyword evidence="2" id="KW-0472">Membrane</keyword>
<gene>
    <name evidence="3" type="ORF">SSOG_04824</name>
</gene>
<organism evidence="3 4">
    <name type="scientific">Streptomyces himastatinicus ATCC 53653</name>
    <dbReference type="NCBI Taxonomy" id="457427"/>
    <lineage>
        <taxon>Bacteria</taxon>
        <taxon>Bacillati</taxon>
        <taxon>Actinomycetota</taxon>
        <taxon>Actinomycetes</taxon>
        <taxon>Kitasatosporales</taxon>
        <taxon>Streptomycetaceae</taxon>
        <taxon>Streptomyces</taxon>
        <taxon>Streptomyces violaceusniger group</taxon>
    </lineage>
</organism>
<feature type="region of interest" description="Disordered" evidence="1">
    <location>
        <begin position="113"/>
        <end position="207"/>
    </location>
</feature>
<keyword evidence="3" id="KW-0547">Nucleotide-binding</keyword>
<feature type="region of interest" description="Disordered" evidence="1">
    <location>
        <begin position="1"/>
        <end position="97"/>
    </location>
</feature>
<feature type="transmembrane region" description="Helical" evidence="2">
    <location>
        <begin position="328"/>
        <end position="352"/>
    </location>
</feature>
<reference evidence="3 4" key="1">
    <citation type="submission" date="2009-02" db="EMBL/GenBank/DDBJ databases">
        <title>Annotation of Streptomyces hygroscopicus strain ATCC 53653.</title>
        <authorList>
            <consortium name="The Broad Institute Genome Sequencing Platform"/>
            <consortium name="Broad Institute Microbial Sequencing Center"/>
            <person name="Fischbach M."/>
            <person name="Godfrey P."/>
            <person name="Ward D."/>
            <person name="Young S."/>
            <person name="Zeng Q."/>
            <person name="Koehrsen M."/>
            <person name="Alvarado L."/>
            <person name="Berlin A.M."/>
            <person name="Bochicchio J."/>
            <person name="Borenstein D."/>
            <person name="Chapman S.B."/>
            <person name="Chen Z."/>
            <person name="Engels R."/>
            <person name="Freedman E."/>
            <person name="Gellesch M."/>
            <person name="Goldberg J."/>
            <person name="Griggs A."/>
            <person name="Gujja S."/>
            <person name="Heilman E.R."/>
            <person name="Heiman D.I."/>
            <person name="Hepburn T.A."/>
            <person name="Howarth C."/>
            <person name="Jen D."/>
            <person name="Larson L."/>
            <person name="Lewis B."/>
            <person name="Mehta T."/>
            <person name="Park D."/>
            <person name="Pearson M."/>
            <person name="Richards J."/>
            <person name="Roberts A."/>
            <person name="Saif S."/>
            <person name="Shea T.D."/>
            <person name="Shenoy N."/>
            <person name="Sisk P."/>
            <person name="Stolte C."/>
            <person name="Sykes S.N."/>
            <person name="Thomson T."/>
            <person name="Walk T."/>
            <person name="White J."/>
            <person name="Yandava C."/>
            <person name="Straight P."/>
            <person name="Clardy J."/>
            <person name="Hung D."/>
            <person name="Kolter R."/>
            <person name="Mekalanos J."/>
            <person name="Walker S."/>
            <person name="Walsh C.T."/>
            <person name="Wieland-Brown L.C."/>
            <person name="Haas B."/>
            <person name="Nusbaum C."/>
            <person name="Birren B."/>
        </authorList>
    </citation>
    <scope>NUCLEOTIDE SEQUENCE [LARGE SCALE GENOMIC DNA]</scope>
    <source>
        <strain evidence="3 4">ATCC 53653</strain>
    </source>
</reference>
<dbReference type="Proteomes" id="UP000003963">
    <property type="component" value="Unassembled WGS sequence"/>
</dbReference>
<feature type="compositionally biased region" description="Low complexity" evidence="1">
    <location>
        <begin position="113"/>
        <end position="152"/>
    </location>
</feature>
<feature type="compositionally biased region" description="Basic residues" evidence="1">
    <location>
        <begin position="166"/>
        <end position="175"/>
    </location>
</feature>
<accession>D9WD48</accession>
<sequence length="748" mass="76550">MRGAHRRQRFRQIDPAEAGFGTGAADLGEGAVRRCADRRGRPRHPRPRRHGDGPRRPLPRPDRARAPHAGGAGPWARRRGGGGGGSGAGGAPSGRSRRCPALGAVVGADPVAAAGRRLRTPARPARPGRARAAPGRPGAARAGAPAGRSPGPWHRDPAGHAPRGAGRGRRPGAHARWRDTGGGEGPVVADPAGQRTTDAPTDPPAGYGFGDGTAETLAYLGALRRDARWEKRKSGAFALYAVALVGLAWGVPLLVSAARAGRADGPRGPLAAHVLTSLPLTVPTVVTLVVLLMARGAVWRGPVLLDMPTVSWLLPAPLSRAPLLLPRLMTSALLAGAVGAVTGGVLGFLAYASGAPSWPAVTGGGAWAGTVAALIGTAAGAVVERRDRLMARHGARLFSAAGLVLAAPVATAAVSVARGGHAAWLGTAFLWSGPWGWAAQPLVAAAGQPVSGWAVGAVLSAVFVLVALLWARREAVGISQAALRLRATVASQLGASLFALDLRQAKAGLPALRERGSRPALRLPMPRHRPLVIPWRDATGLLRTPGRLGWAAGWTATAVTLTVLAPTLRERAQAVAAIGALLSGYLAAAQLTEPARRESDDVRRSANLPYPPRSLALWHGLVPGVLLVAGTAAGGVAAALGGWGRPGLAVLIVCAPALVAAALVSSYRGAVPPHILLGGETPMGNTGAVQAAFWYLRGPLAALVLTAPVLVAVTRSGTLHAGQLGWPLLVGAVGLWWAGRTAHRLYAR</sequence>
<keyword evidence="3" id="KW-0067">ATP-binding</keyword>
<evidence type="ECO:0000313" key="4">
    <source>
        <dbReference type="Proteomes" id="UP000003963"/>
    </source>
</evidence>
<feature type="transmembrane region" description="Helical" evidence="2">
    <location>
        <begin position="647"/>
        <end position="671"/>
    </location>
</feature>
<dbReference type="AlphaFoldDB" id="D9WD48"/>
<feature type="transmembrane region" description="Helical" evidence="2">
    <location>
        <begin position="719"/>
        <end position="738"/>
    </location>
</feature>
<feature type="compositionally biased region" description="Basic residues" evidence="1">
    <location>
        <begin position="40"/>
        <end position="49"/>
    </location>
</feature>
<feature type="compositionally biased region" description="Basic and acidic residues" evidence="1">
    <location>
        <begin position="50"/>
        <end position="65"/>
    </location>
</feature>
<evidence type="ECO:0000256" key="1">
    <source>
        <dbReference type="SAM" id="MobiDB-lite"/>
    </source>
</evidence>
<name>D9WD48_9ACTN</name>
<keyword evidence="2" id="KW-0812">Transmembrane</keyword>
<feature type="compositionally biased region" description="Basic residues" evidence="1">
    <location>
        <begin position="1"/>
        <end position="10"/>
    </location>
</feature>
<feature type="transmembrane region" description="Helical" evidence="2">
    <location>
        <begin position="364"/>
        <end position="383"/>
    </location>
</feature>